<dbReference type="Pfam" id="PF03152">
    <property type="entry name" value="UFD1_N1"/>
    <property type="match status" value="1"/>
</dbReference>
<dbReference type="PANTHER" id="PTHR12555">
    <property type="entry name" value="UBIQUITIN FUSION DEGRADATON PROTEIN 1"/>
    <property type="match status" value="1"/>
</dbReference>
<evidence type="ECO:0000256" key="2">
    <source>
        <dbReference type="ARBA" id="ARBA00022786"/>
    </source>
</evidence>
<dbReference type="InterPro" id="IPR055418">
    <property type="entry name" value="UFD1_N2"/>
</dbReference>
<sequence>MTLNISFNHAIYPLSFFYDYDSIKIKEYSNKILLPQTILENITHDERIKFPLFFYIKHNERKIYLSVDKFVPDISDIYIPNHIFEQLGIDYGKIQELFIDYKSLKKGSKIVIQPHDIEFFKIKNPKLYFETHIQKSYHCLSQGDIIRLVYGDKFLDYNIIKTEPKINISTLDTDIEVEFEKPLNYVEPPIKEKTNIKKIKDLSYFKKMIKFKDNEETFTPFKGKGNKLGNN</sequence>
<dbReference type="EMBL" id="MN740335">
    <property type="protein sequence ID" value="QHU01161.1"/>
    <property type="molecule type" value="Genomic_DNA"/>
</dbReference>
<dbReference type="InterPro" id="IPR004854">
    <property type="entry name" value="Ufd1-like"/>
</dbReference>
<evidence type="ECO:0000256" key="1">
    <source>
        <dbReference type="ARBA" id="ARBA00006043"/>
    </source>
</evidence>
<comment type="similarity">
    <text evidence="1">Belongs to the UFD1 family.</text>
</comment>
<reference evidence="5" key="1">
    <citation type="journal article" date="2020" name="Nature">
        <title>Giant virus diversity and host interactions through global metagenomics.</title>
        <authorList>
            <person name="Schulz F."/>
            <person name="Roux S."/>
            <person name="Paez-Espino D."/>
            <person name="Jungbluth S."/>
            <person name="Walsh D.A."/>
            <person name="Denef V.J."/>
            <person name="McMahon K.D."/>
            <person name="Konstantinidis K.T."/>
            <person name="Eloe-Fadrosh E.A."/>
            <person name="Kyrpides N.C."/>
            <person name="Woyke T."/>
        </authorList>
    </citation>
    <scope>NUCLEOTIDE SEQUENCE</scope>
    <source>
        <strain evidence="5">GVMAG-M-3300025860-25</strain>
    </source>
</reference>
<organism evidence="5">
    <name type="scientific">viral metagenome</name>
    <dbReference type="NCBI Taxonomy" id="1070528"/>
    <lineage>
        <taxon>unclassified sequences</taxon>
        <taxon>metagenomes</taxon>
        <taxon>organismal metagenomes</taxon>
    </lineage>
</organism>
<dbReference type="Gene3D" id="2.40.40.50">
    <property type="entry name" value="Ubiquitin fusion degradation protein UFD1, N-terminal domain"/>
    <property type="match status" value="1"/>
</dbReference>
<dbReference type="Pfam" id="PF24842">
    <property type="entry name" value="UFD1_N2"/>
    <property type="match status" value="1"/>
</dbReference>
<dbReference type="Gene3D" id="3.10.330.10">
    <property type="match status" value="1"/>
</dbReference>
<dbReference type="InterPro" id="IPR042299">
    <property type="entry name" value="Ufd1-like_Nn"/>
</dbReference>
<feature type="domain" description="Ubiquitin fusion degradation protein UFD1 N-terminal subdomain 2" evidence="4">
    <location>
        <begin position="106"/>
        <end position="182"/>
    </location>
</feature>
<dbReference type="GO" id="GO:0006511">
    <property type="term" value="P:ubiquitin-dependent protein catabolic process"/>
    <property type="evidence" value="ECO:0007669"/>
    <property type="project" value="InterPro"/>
</dbReference>
<feature type="domain" description="Ubiquitin fusion degradation protein UFD1 N-terminal subdomain 1" evidence="3">
    <location>
        <begin position="10"/>
        <end position="94"/>
    </location>
</feature>
<evidence type="ECO:0000313" key="5">
    <source>
        <dbReference type="EMBL" id="QHU01161.1"/>
    </source>
</evidence>
<dbReference type="PANTHER" id="PTHR12555:SF13">
    <property type="entry name" value="UBIQUITIN RECOGNITION FACTOR IN ER-ASSOCIATED DEGRADATION PROTEIN 1"/>
    <property type="match status" value="1"/>
</dbReference>
<dbReference type="InterPro" id="IPR055417">
    <property type="entry name" value="UFD1_N1"/>
</dbReference>
<keyword evidence="2" id="KW-0833">Ubl conjugation pathway</keyword>
<name>A0A6C0J8R2_9ZZZZ</name>
<dbReference type="AlphaFoldDB" id="A0A6C0J8R2"/>
<evidence type="ECO:0000259" key="3">
    <source>
        <dbReference type="Pfam" id="PF03152"/>
    </source>
</evidence>
<accession>A0A6C0J8R2</accession>
<proteinExistence type="inferred from homology"/>
<dbReference type="GO" id="GO:0031593">
    <property type="term" value="F:polyubiquitin modification-dependent protein binding"/>
    <property type="evidence" value="ECO:0007669"/>
    <property type="project" value="TreeGrafter"/>
</dbReference>
<dbReference type="GO" id="GO:0034098">
    <property type="term" value="C:VCP-NPL4-UFD1 AAA ATPase complex"/>
    <property type="evidence" value="ECO:0007669"/>
    <property type="project" value="TreeGrafter"/>
</dbReference>
<dbReference type="GO" id="GO:0036503">
    <property type="term" value="P:ERAD pathway"/>
    <property type="evidence" value="ECO:0007669"/>
    <property type="project" value="TreeGrafter"/>
</dbReference>
<protein>
    <submittedName>
        <fullName evidence="5">Uncharacterized protein</fullName>
    </submittedName>
</protein>
<evidence type="ECO:0000259" key="4">
    <source>
        <dbReference type="Pfam" id="PF24842"/>
    </source>
</evidence>